<keyword evidence="3 6" id="KW-0812">Transmembrane</keyword>
<keyword evidence="8" id="KW-1185">Reference proteome</keyword>
<dbReference type="GO" id="GO:0005886">
    <property type="term" value="C:plasma membrane"/>
    <property type="evidence" value="ECO:0007669"/>
    <property type="project" value="UniProtKB-SubCell"/>
</dbReference>
<comment type="caution">
    <text evidence="7">The sequence shown here is derived from an EMBL/GenBank/DDBJ whole genome shotgun (WGS) entry which is preliminary data.</text>
</comment>
<feature type="transmembrane region" description="Helical" evidence="6">
    <location>
        <begin position="85"/>
        <end position="105"/>
    </location>
</feature>
<protein>
    <submittedName>
        <fullName evidence="7">Flippase</fullName>
    </submittedName>
</protein>
<dbReference type="InterPro" id="IPR050833">
    <property type="entry name" value="Poly_Biosynth_Transport"/>
</dbReference>
<feature type="transmembrane region" description="Helical" evidence="6">
    <location>
        <begin position="147"/>
        <end position="167"/>
    </location>
</feature>
<evidence type="ECO:0000256" key="6">
    <source>
        <dbReference type="SAM" id="Phobius"/>
    </source>
</evidence>
<evidence type="ECO:0000313" key="8">
    <source>
        <dbReference type="Proteomes" id="UP000660862"/>
    </source>
</evidence>
<dbReference type="Proteomes" id="UP000660862">
    <property type="component" value="Unassembled WGS sequence"/>
</dbReference>
<dbReference type="EMBL" id="BMER01000001">
    <property type="protein sequence ID" value="GGG80112.1"/>
    <property type="molecule type" value="Genomic_DNA"/>
</dbReference>
<dbReference type="InterPro" id="IPR002797">
    <property type="entry name" value="Polysacc_synth"/>
</dbReference>
<name>A0A917HHW7_9SPHI</name>
<feature type="transmembrane region" description="Helical" evidence="6">
    <location>
        <begin position="42"/>
        <end position="64"/>
    </location>
</feature>
<reference evidence="7" key="2">
    <citation type="submission" date="2020-09" db="EMBL/GenBank/DDBJ databases">
        <authorList>
            <person name="Sun Q."/>
            <person name="Zhou Y."/>
        </authorList>
    </citation>
    <scope>NUCLEOTIDE SEQUENCE</scope>
    <source>
        <strain evidence="7">CGMCC 1.12195</strain>
    </source>
</reference>
<feature type="transmembrane region" description="Helical" evidence="6">
    <location>
        <begin position="173"/>
        <end position="193"/>
    </location>
</feature>
<gene>
    <name evidence="7" type="ORF">GCM10007415_10610</name>
</gene>
<dbReference type="PANTHER" id="PTHR30250:SF11">
    <property type="entry name" value="O-ANTIGEN TRANSPORTER-RELATED"/>
    <property type="match status" value="1"/>
</dbReference>
<evidence type="ECO:0000256" key="5">
    <source>
        <dbReference type="ARBA" id="ARBA00023136"/>
    </source>
</evidence>
<proteinExistence type="predicted"/>
<sequence length="464" mass="52597">MLKKLFSHTAIYGLAPQVTRIASVLSLPVITQYLNSVDFGVYGIITAVAGSIAVLNTLGLRIILTNSFYKSPEQYKWGWRQVYGFLMLWSIPYTVLLGSVLWWFVPQEAVSDRWEIIALNIAPIVLFGPTSIIGVTFFQLKQRPSQIVVRSTIFGLITVFLNIYFIAVLEMGYMGWFISTGISTILSQASYFIPINFKLGLKPIFNFKWRYIRRSLRVSLPTVPHYYASYLLDTSDRLIMKVVGVSTANIGLYNAAYTVGNLFKQFGTAAGFAIGPMMNAAFKAGQDLKARNLVFILQITYFILTFLAAVWLKEIFQLLLKNRELQATYPLGIVILMAYNYRPMYFGANSKLFYAEKTKSLLKVTFIAGILNVTLNFSLIPAFGFEVAAITTFVSLMYMAYAGYYLKAFREANNVPYHQIVWLVITIILTLISVIIVDQNIFIKVLSSILVFVIGFLFIRRFSR</sequence>
<evidence type="ECO:0000313" key="7">
    <source>
        <dbReference type="EMBL" id="GGG80112.1"/>
    </source>
</evidence>
<accession>A0A917HHW7</accession>
<feature type="transmembrane region" description="Helical" evidence="6">
    <location>
        <begin position="324"/>
        <end position="341"/>
    </location>
</feature>
<keyword evidence="2" id="KW-1003">Cell membrane</keyword>
<keyword evidence="5 6" id="KW-0472">Membrane</keyword>
<dbReference type="PANTHER" id="PTHR30250">
    <property type="entry name" value="PST FAMILY PREDICTED COLANIC ACID TRANSPORTER"/>
    <property type="match status" value="1"/>
</dbReference>
<feature type="transmembrane region" description="Helical" evidence="6">
    <location>
        <begin position="293"/>
        <end position="312"/>
    </location>
</feature>
<evidence type="ECO:0000256" key="4">
    <source>
        <dbReference type="ARBA" id="ARBA00022989"/>
    </source>
</evidence>
<reference evidence="7" key="1">
    <citation type="journal article" date="2014" name="Int. J. Syst. Evol. Microbiol.">
        <title>Complete genome sequence of Corynebacterium casei LMG S-19264T (=DSM 44701T), isolated from a smear-ripened cheese.</title>
        <authorList>
            <consortium name="US DOE Joint Genome Institute (JGI-PGF)"/>
            <person name="Walter F."/>
            <person name="Albersmeier A."/>
            <person name="Kalinowski J."/>
            <person name="Ruckert C."/>
        </authorList>
    </citation>
    <scope>NUCLEOTIDE SEQUENCE</scope>
    <source>
        <strain evidence="7">CGMCC 1.12195</strain>
    </source>
</reference>
<feature type="transmembrane region" description="Helical" evidence="6">
    <location>
        <begin position="441"/>
        <end position="459"/>
    </location>
</feature>
<dbReference type="Pfam" id="PF01943">
    <property type="entry name" value="Polysacc_synt"/>
    <property type="match status" value="1"/>
</dbReference>
<evidence type="ECO:0000256" key="1">
    <source>
        <dbReference type="ARBA" id="ARBA00004651"/>
    </source>
</evidence>
<evidence type="ECO:0000256" key="3">
    <source>
        <dbReference type="ARBA" id="ARBA00022692"/>
    </source>
</evidence>
<keyword evidence="4 6" id="KW-1133">Transmembrane helix</keyword>
<evidence type="ECO:0000256" key="2">
    <source>
        <dbReference type="ARBA" id="ARBA00022475"/>
    </source>
</evidence>
<feature type="transmembrane region" description="Helical" evidence="6">
    <location>
        <begin position="387"/>
        <end position="405"/>
    </location>
</feature>
<dbReference type="AlphaFoldDB" id="A0A917HHW7"/>
<feature type="transmembrane region" description="Helical" evidence="6">
    <location>
        <begin position="417"/>
        <end position="435"/>
    </location>
</feature>
<dbReference type="RefSeq" id="WP_188504864.1">
    <property type="nucleotide sequence ID" value="NZ_BMER01000001.1"/>
</dbReference>
<organism evidence="7 8">
    <name type="scientific">Parapedobacter pyrenivorans</name>
    <dbReference type="NCBI Taxonomy" id="1305674"/>
    <lineage>
        <taxon>Bacteria</taxon>
        <taxon>Pseudomonadati</taxon>
        <taxon>Bacteroidota</taxon>
        <taxon>Sphingobacteriia</taxon>
        <taxon>Sphingobacteriales</taxon>
        <taxon>Sphingobacteriaceae</taxon>
        <taxon>Parapedobacter</taxon>
    </lineage>
</organism>
<comment type="subcellular location">
    <subcellularLocation>
        <location evidence="1">Cell membrane</location>
        <topology evidence="1">Multi-pass membrane protein</topology>
    </subcellularLocation>
</comment>
<feature type="transmembrane region" description="Helical" evidence="6">
    <location>
        <begin position="361"/>
        <end position="381"/>
    </location>
</feature>
<feature type="transmembrane region" description="Helical" evidence="6">
    <location>
        <begin position="117"/>
        <end position="140"/>
    </location>
</feature>